<dbReference type="KEGG" id="pfy:PFICI_01730"/>
<keyword evidence="3" id="KW-1185">Reference proteome</keyword>
<dbReference type="Gene3D" id="3.60.60.10">
    <property type="entry name" value="Penicillin V Acylase, Chain A"/>
    <property type="match status" value="1"/>
</dbReference>
<dbReference type="Pfam" id="PF03417">
    <property type="entry name" value="AAT"/>
    <property type="match status" value="1"/>
</dbReference>
<dbReference type="Proteomes" id="UP000030651">
    <property type="component" value="Unassembled WGS sequence"/>
</dbReference>
<evidence type="ECO:0000313" key="3">
    <source>
        <dbReference type="Proteomes" id="UP000030651"/>
    </source>
</evidence>
<evidence type="ECO:0000313" key="2">
    <source>
        <dbReference type="EMBL" id="ETS87902.1"/>
    </source>
</evidence>
<gene>
    <name evidence="2" type="ORF">PFICI_01730</name>
</gene>
<organism evidence="2 3">
    <name type="scientific">Pestalotiopsis fici (strain W106-1 / CGMCC3.15140)</name>
    <dbReference type="NCBI Taxonomy" id="1229662"/>
    <lineage>
        <taxon>Eukaryota</taxon>
        <taxon>Fungi</taxon>
        <taxon>Dikarya</taxon>
        <taxon>Ascomycota</taxon>
        <taxon>Pezizomycotina</taxon>
        <taxon>Sordariomycetes</taxon>
        <taxon>Xylariomycetidae</taxon>
        <taxon>Amphisphaeriales</taxon>
        <taxon>Sporocadaceae</taxon>
        <taxon>Pestalotiopsis</taxon>
    </lineage>
</organism>
<reference evidence="3" key="1">
    <citation type="journal article" date="2015" name="BMC Genomics">
        <title>Genomic and transcriptomic analysis of the endophytic fungus Pestalotiopsis fici reveals its lifestyle and high potential for synthesis of natural products.</title>
        <authorList>
            <person name="Wang X."/>
            <person name="Zhang X."/>
            <person name="Liu L."/>
            <person name="Xiang M."/>
            <person name="Wang W."/>
            <person name="Sun X."/>
            <person name="Che Y."/>
            <person name="Guo L."/>
            <person name="Liu G."/>
            <person name="Guo L."/>
            <person name="Wang C."/>
            <person name="Yin W.B."/>
            <person name="Stadler M."/>
            <person name="Zhang X."/>
            <person name="Liu X."/>
        </authorList>
    </citation>
    <scope>NUCLEOTIDE SEQUENCE [LARGE SCALE GENOMIC DNA]</scope>
    <source>
        <strain evidence="3">W106-1 / CGMCC3.15140</strain>
    </source>
</reference>
<dbReference type="Gene3D" id="1.10.10.2120">
    <property type="match status" value="1"/>
</dbReference>
<dbReference type="InterPro" id="IPR005079">
    <property type="entry name" value="Peptidase_C45_hydrolase"/>
</dbReference>
<feature type="domain" description="Peptidase C45 hydrolase" evidence="1">
    <location>
        <begin position="114"/>
        <end position="336"/>
    </location>
</feature>
<dbReference type="AlphaFoldDB" id="W3XQW0"/>
<dbReference type="NCBIfam" id="NF040521">
    <property type="entry name" value="C45_proenzyme"/>
    <property type="match status" value="1"/>
</dbReference>
<dbReference type="HOGENOM" id="CLU_037787_1_0_1"/>
<dbReference type="eggNOG" id="ENOG502RY9N">
    <property type="taxonomic scope" value="Eukaryota"/>
</dbReference>
<protein>
    <recommendedName>
        <fullName evidence="1">Peptidase C45 hydrolase domain-containing protein</fullName>
    </recommendedName>
</protein>
<dbReference type="PANTHER" id="PTHR34180">
    <property type="entry name" value="PEPTIDASE C45"/>
    <property type="match status" value="1"/>
</dbReference>
<dbReference type="EMBL" id="KI912109">
    <property type="protein sequence ID" value="ETS87902.1"/>
    <property type="molecule type" value="Genomic_DNA"/>
</dbReference>
<evidence type="ECO:0000259" key="1">
    <source>
        <dbReference type="Pfam" id="PF03417"/>
    </source>
</evidence>
<dbReference type="STRING" id="1229662.W3XQW0"/>
<name>W3XQW0_PESFW</name>
<dbReference type="InParanoid" id="W3XQW0"/>
<dbReference type="GeneID" id="19266743"/>
<dbReference type="OrthoDB" id="189997at2759"/>
<sequence>MSIPQINCSGTPYEIGHQHGAQAAELVHGSIQFYAEMFDLYTGKTWAEIRLIAVRFGDNIQVKWPRYFEEMQGIADGAQCHLADILALNTRTEVVFGLMVPERVVSDGCTSLYWARDQDKKMGQNWDWMEEQGCNIVLLTIHQTGMPVIKMVTEAGIIGKIGMNSAGVGVCLNAVRCSGHDIAKIPIHLALRLSLESETLSQAVDNVEAIGAAGSAFLLLAQGDQSMGLEMTSTTTKRIGRDSYGRIMHTNHLLQKHDQVVEWPEEDSFSRYERITQLTEEYHGAHLTGLQEEGFLGFFDDHEGTPFAICRRQEGDCKDATLFNITMDLDKKTAVVRRGKVCHVQEEIRLDFS</sequence>
<dbReference type="PANTHER" id="PTHR34180:SF1">
    <property type="entry name" value="BETA-ALANYL-DOPAMINE_CARCININE HYDROLASE"/>
    <property type="match status" value="1"/>
</dbReference>
<proteinExistence type="predicted"/>
<accession>W3XQW0</accession>
<dbReference type="RefSeq" id="XP_007828502.1">
    <property type="nucleotide sequence ID" value="XM_007830311.1"/>
</dbReference>
<dbReference type="InterPro" id="IPR047801">
    <property type="entry name" value="Peptidase_C45"/>
</dbReference>
<dbReference type="InterPro" id="IPR047794">
    <property type="entry name" value="C45_proenzyme-like"/>
</dbReference>
<dbReference type="OMA" id="ASDISDW"/>